<accession>A0A1S3YRB2</accession>
<dbReference type="Pfam" id="PF07727">
    <property type="entry name" value="RVT_2"/>
    <property type="match status" value="1"/>
</dbReference>
<organism evidence="2">
    <name type="scientific">Nicotiana tabacum</name>
    <name type="common">Common tobacco</name>
    <dbReference type="NCBI Taxonomy" id="4097"/>
    <lineage>
        <taxon>Eukaryota</taxon>
        <taxon>Viridiplantae</taxon>
        <taxon>Streptophyta</taxon>
        <taxon>Embryophyta</taxon>
        <taxon>Tracheophyta</taxon>
        <taxon>Spermatophyta</taxon>
        <taxon>Magnoliopsida</taxon>
        <taxon>eudicotyledons</taxon>
        <taxon>Gunneridae</taxon>
        <taxon>Pentapetalae</taxon>
        <taxon>asterids</taxon>
        <taxon>lamiids</taxon>
        <taxon>Solanales</taxon>
        <taxon>Solanaceae</taxon>
        <taxon>Nicotianoideae</taxon>
        <taxon>Nicotianeae</taxon>
        <taxon>Nicotiana</taxon>
    </lineage>
</organism>
<evidence type="ECO:0000259" key="1">
    <source>
        <dbReference type="Pfam" id="PF07727"/>
    </source>
</evidence>
<dbReference type="STRING" id="4097.A0A1S3YRB2"/>
<dbReference type="AlphaFoldDB" id="A0A1S3YRB2"/>
<feature type="domain" description="Reverse transcriptase Ty1/copia-type" evidence="1">
    <location>
        <begin position="2"/>
        <end position="76"/>
    </location>
</feature>
<proteinExistence type="predicted"/>
<evidence type="ECO:0000313" key="2">
    <source>
        <dbReference type="RefSeq" id="XP_016454587.1"/>
    </source>
</evidence>
<dbReference type="KEGG" id="nta:107778792"/>
<name>A0A1S3YRB2_TOBAC</name>
<protein>
    <submittedName>
        <fullName evidence="2">Uncharacterized mitochondrial protein AtMg00810-like</fullName>
    </submittedName>
</protein>
<dbReference type="OrthoDB" id="1740642at2759"/>
<dbReference type="PANTHER" id="PTHR11439:SF442">
    <property type="entry name" value="CYSTEINE-RICH RLK (RECEPTOR-LIKE PROTEIN KINASE) 8"/>
    <property type="match status" value="1"/>
</dbReference>
<reference evidence="2" key="1">
    <citation type="submission" date="2025-08" db="UniProtKB">
        <authorList>
            <consortium name="RefSeq"/>
        </authorList>
    </citation>
    <scope>IDENTIFICATION</scope>
</reference>
<dbReference type="RefSeq" id="XP_016454587.1">
    <property type="nucleotide sequence ID" value="XM_016599101.1"/>
</dbReference>
<dbReference type="PANTHER" id="PTHR11439">
    <property type="entry name" value="GAG-POL-RELATED RETROTRANSPOSON"/>
    <property type="match status" value="1"/>
</dbReference>
<sequence>MDDIIFGSAKPILCKEFSHLMQNEFEMSIMGELTFFLGLQIHQSDEGIFICQTKYTKKLIQKFGMDNAKAIETPMSPATSLDKYEEGKSVDKSKYHGMIGSLLYLTAIRHDIMFSVSRCAMFQAAPNESHLTPVKRIIRYLIGTTSHGLWYPRLNNFKLEGFSYEDLAADKDDRESTSGACQLPWQITYFLEQ</sequence>
<gene>
    <name evidence="2" type="primary">LOC107778792</name>
</gene>
<dbReference type="PaxDb" id="4097-A0A1S3YRB2"/>
<dbReference type="InterPro" id="IPR013103">
    <property type="entry name" value="RVT_2"/>
</dbReference>